<reference evidence="3 4" key="1">
    <citation type="journal article" date="2003" name="Mol. Microbiol.">
        <title>An integrated analysis of the genome of the hyperthermophilic archaeon Pyrococcus abyssi.</title>
        <authorList>
            <person name="Cohen G."/>
            <person name="Barbe V."/>
            <person name="Flament D."/>
            <person name="Galperin M."/>
            <person name="Heilig R."/>
            <person name="Ripp R."/>
            <person name="Lecompte O."/>
            <person name="Prieur D."/>
            <person name="Poch O."/>
            <person name="Quellerou J."/>
            <person name="Thierry J.C."/>
            <person name="Van der Oost J."/>
            <person name="Weissenbach J."/>
            <person name="Zivanovic Y."/>
            <person name="Forterre P."/>
        </authorList>
    </citation>
    <scope>NUCLEOTIDE SEQUENCE [LARGE SCALE GENOMIC DNA]</scope>
    <source>
        <strain evidence="4">GE5 / Orsay</strain>
    </source>
</reference>
<evidence type="ECO:0000313" key="4">
    <source>
        <dbReference type="Proteomes" id="UP000000810"/>
    </source>
</evidence>
<keyword evidence="1" id="KW-1133">Transmembrane helix</keyword>
<evidence type="ECO:0000256" key="1">
    <source>
        <dbReference type="SAM" id="Phobius"/>
    </source>
</evidence>
<dbReference type="Pfam" id="PF24035">
    <property type="entry name" value="DUF7344"/>
    <property type="match status" value="1"/>
</dbReference>
<keyword evidence="1" id="KW-0812">Transmembrane</keyword>
<dbReference type="InterPro" id="IPR055768">
    <property type="entry name" value="DUF7344"/>
</dbReference>
<dbReference type="PhylomeDB" id="Q9UYM8"/>
<proteinExistence type="predicted"/>
<keyword evidence="1" id="KW-0472">Membrane</keyword>
<evidence type="ECO:0000259" key="2">
    <source>
        <dbReference type="Pfam" id="PF24035"/>
    </source>
</evidence>
<dbReference type="HOGENOM" id="CLU_093378_2_0_2"/>
<evidence type="ECO:0000313" key="3">
    <source>
        <dbReference type="EMBL" id="CAB50384.1"/>
    </source>
</evidence>
<keyword evidence="4" id="KW-1185">Reference proteome</keyword>
<dbReference type="PATRIC" id="fig|272844.11.peg.1577"/>
<sequence>MVSKMVNLSMFSTQSSTILGNDRRLMVIEYLKSHSGEAEISELVDYICKSEGNERRRHRKSVYVSLVQTHLPRLQREGIVNVKRSRVYLLDVPSEVHAFITIKNAKRNMWPIVYLIFSAVALSTSLLIASSEGVIFSLFLLALAVLHWVLTS</sequence>
<dbReference type="KEGG" id="pab:PAB0980"/>
<dbReference type="Proteomes" id="UP000000810">
    <property type="component" value="Chromosome"/>
</dbReference>
<dbReference type="AlphaFoldDB" id="Q9UYM8"/>
<feature type="transmembrane region" description="Helical" evidence="1">
    <location>
        <begin position="134"/>
        <end position="150"/>
    </location>
</feature>
<dbReference type="PIR" id="C75061">
    <property type="entry name" value="C75061"/>
</dbReference>
<protein>
    <recommendedName>
        <fullName evidence="2">DUF7344 domain-containing protein</fullName>
    </recommendedName>
</protein>
<dbReference type="eggNOG" id="arCOG03828">
    <property type="taxonomic scope" value="Archaea"/>
</dbReference>
<name>Q9UYM8_PYRAB</name>
<accession>Q9UYM8</accession>
<dbReference type="EMBL" id="AJ248287">
    <property type="protein sequence ID" value="CAB50384.1"/>
    <property type="molecule type" value="Genomic_DNA"/>
</dbReference>
<dbReference type="STRING" id="272844.PAB0980"/>
<feature type="domain" description="DUF7344" evidence="2">
    <location>
        <begin position="17"/>
        <end position="86"/>
    </location>
</feature>
<organism evidence="3 4">
    <name type="scientific">Pyrococcus abyssi (strain GE5 / Orsay)</name>
    <dbReference type="NCBI Taxonomy" id="272844"/>
    <lineage>
        <taxon>Archaea</taxon>
        <taxon>Methanobacteriati</taxon>
        <taxon>Methanobacteriota</taxon>
        <taxon>Thermococci</taxon>
        <taxon>Thermococcales</taxon>
        <taxon>Thermococcaceae</taxon>
        <taxon>Pyrococcus</taxon>
    </lineage>
</organism>
<gene>
    <name evidence="3" type="ORF">PAB0980</name>
</gene>
<feature type="transmembrane region" description="Helical" evidence="1">
    <location>
        <begin position="109"/>
        <end position="128"/>
    </location>
</feature>